<evidence type="ECO:0000313" key="3">
    <source>
        <dbReference type="EMBL" id="MFC4063045.1"/>
    </source>
</evidence>
<evidence type="ECO:0008006" key="5">
    <source>
        <dbReference type="Google" id="ProtNLM"/>
    </source>
</evidence>
<feature type="transmembrane region" description="Helical" evidence="2">
    <location>
        <begin position="110"/>
        <end position="132"/>
    </location>
</feature>
<dbReference type="Proteomes" id="UP001595850">
    <property type="component" value="Unassembled WGS sequence"/>
</dbReference>
<keyword evidence="2" id="KW-1133">Transmembrane helix</keyword>
<gene>
    <name evidence="3" type="ORF">ACFOWE_32605</name>
</gene>
<protein>
    <recommendedName>
        <fullName evidence="5">Serine/threonine protein kinase</fullName>
    </recommendedName>
</protein>
<comment type="caution">
    <text evidence="3">The sequence shown here is derived from an EMBL/GenBank/DDBJ whole genome shotgun (WGS) entry which is preliminary data.</text>
</comment>
<reference evidence="4" key="1">
    <citation type="journal article" date="2019" name="Int. J. Syst. Evol. Microbiol.">
        <title>The Global Catalogue of Microorganisms (GCM) 10K type strain sequencing project: providing services to taxonomists for standard genome sequencing and annotation.</title>
        <authorList>
            <consortium name="The Broad Institute Genomics Platform"/>
            <consortium name="The Broad Institute Genome Sequencing Center for Infectious Disease"/>
            <person name="Wu L."/>
            <person name="Ma J."/>
        </authorList>
    </citation>
    <scope>NUCLEOTIDE SEQUENCE [LARGE SCALE GENOMIC DNA]</scope>
    <source>
        <strain evidence="4">TBRC 4489</strain>
    </source>
</reference>
<evidence type="ECO:0000256" key="1">
    <source>
        <dbReference type="SAM" id="MobiDB-lite"/>
    </source>
</evidence>
<dbReference type="Gene3D" id="3.40.1000.10">
    <property type="entry name" value="Mog1/PsbP, alpha/beta/alpha sandwich"/>
    <property type="match status" value="1"/>
</dbReference>
<keyword evidence="4" id="KW-1185">Reference proteome</keyword>
<accession>A0ABV8IMK3</accession>
<feature type="compositionally biased region" description="Low complexity" evidence="1">
    <location>
        <begin position="147"/>
        <end position="164"/>
    </location>
</feature>
<keyword evidence="2" id="KW-0812">Transmembrane</keyword>
<evidence type="ECO:0000256" key="2">
    <source>
        <dbReference type="SAM" id="Phobius"/>
    </source>
</evidence>
<sequence>MWPPPSSQDPQGQPPSAGAGQPPAGSWQQPSYGSQGQSQPPYGQTQQPSYGQPQPPYGQTQQPSYGQPQPPYGQTQQPSYGQPYNPQAQQTAPGGGWYPQPPGPSRSKPIWPWIVGVATAVVVALAVVLVLLPEDAEDTRTASGTRSGAPTAPASTPASADPTGQPTETAAPLDGRLVKATDGKSEITVPADWTGLTLLDDATVQQGNAKKEQYLMVISESQADFTFGLDGYAKLITDQMQTKLDNPVLGQPQTLTVNGAEALQYELHASTQGVKIVYWVTFVKGAQDFHQVLAWTLETKGEEHGPLLRQVTSTFKDLGGA</sequence>
<organism evidence="3 4">
    <name type="scientific">Planomonospora corallina</name>
    <dbReference type="NCBI Taxonomy" id="1806052"/>
    <lineage>
        <taxon>Bacteria</taxon>
        <taxon>Bacillati</taxon>
        <taxon>Actinomycetota</taxon>
        <taxon>Actinomycetes</taxon>
        <taxon>Streptosporangiales</taxon>
        <taxon>Streptosporangiaceae</taxon>
        <taxon>Planomonospora</taxon>
    </lineage>
</organism>
<keyword evidence="2" id="KW-0472">Membrane</keyword>
<feature type="compositionally biased region" description="Low complexity" evidence="1">
    <location>
        <begin position="8"/>
        <end position="84"/>
    </location>
</feature>
<feature type="region of interest" description="Disordered" evidence="1">
    <location>
        <begin position="1"/>
        <end position="103"/>
    </location>
</feature>
<name>A0ABV8IMK3_9ACTN</name>
<proteinExistence type="predicted"/>
<dbReference type="EMBL" id="JBHSBM010000075">
    <property type="protein sequence ID" value="MFC4063045.1"/>
    <property type="molecule type" value="Genomic_DNA"/>
</dbReference>
<dbReference type="RefSeq" id="WP_377294700.1">
    <property type="nucleotide sequence ID" value="NZ_JBHSBM010000075.1"/>
</dbReference>
<evidence type="ECO:0000313" key="4">
    <source>
        <dbReference type="Proteomes" id="UP001595850"/>
    </source>
</evidence>
<feature type="region of interest" description="Disordered" evidence="1">
    <location>
        <begin position="137"/>
        <end position="177"/>
    </location>
</feature>